<name>A0A1X0QUS0_RHIZD</name>
<proteinExistence type="predicted"/>
<evidence type="ECO:0000256" key="1">
    <source>
        <dbReference type="PROSITE-ProRule" id="PRU00325"/>
    </source>
</evidence>
<feature type="domain" description="SWIM-type" evidence="2">
    <location>
        <begin position="43"/>
        <end position="75"/>
    </location>
</feature>
<evidence type="ECO:0000259" key="2">
    <source>
        <dbReference type="PROSITE" id="PS50966"/>
    </source>
</evidence>
<keyword evidence="1" id="KW-0862">Zinc</keyword>
<dbReference type="InterPro" id="IPR007527">
    <property type="entry name" value="Znf_SWIM"/>
</dbReference>
<protein>
    <recommendedName>
        <fullName evidence="2">SWIM-type domain-containing protein</fullName>
    </recommendedName>
</protein>
<organism evidence="3">
    <name type="scientific">Rhizopus microsporus var. microsporus</name>
    <dbReference type="NCBI Taxonomy" id="86635"/>
    <lineage>
        <taxon>Eukaryota</taxon>
        <taxon>Fungi</taxon>
        <taxon>Fungi incertae sedis</taxon>
        <taxon>Mucoromycota</taxon>
        <taxon>Mucoromycotina</taxon>
        <taxon>Mucoromycetes</taxon>
        <taxon>Mucorales</taxon>
        <taxon>Mucorineae</taxon>
        <taxon>Rhizopodaceae</taxon>
        <taxon>Rhizopus</taxon>
    </lineage>
</organism>
<evidence type="ECO:0000313" key="3">
    <source>
        <dbReference type="EMBL" id="ORE03491.1"/>
    </source>
</evidence>
<keyword evidence="1" id="KW-0863">Zinc-finger</keyword>
<gene>
    <name evidence="3" type="ORF">BCV72DRAFT_315068</name>
</gene>
<dbReference type="EMBL" id="KV922001">
    <property type="protein sequence ID" value="ORE03491.1"/>
    <property type="molecule type" value="Genomic_DNA"/>
</dbReference>
<sequence length="144" mass="16686">MVEEQKKKKAADTLDYDIACGMLEKIEDNLFQCRSFTYDMLYYDSEVRNGYLYSCSCPEPSKPCKHIFLVSRIFQASFTERSRLRVTLVTDENAALSNTIEEMPNTTFGNIQGTSNMDERNLRFNELINEGEKLALLVQQRQTK</sequence>
<keyword evidence="1" id="KW-0479">Metal-binding</keyword>
<dbReference type="PROSITE" id="PS50966">
    <property type="entry name" value="ZF_SWIM"/>
    <property type="match status" value="1"/>
</dbReference>
<reference evidence="3" key="1">
    <citation type="journal article" date="2016" name="Proc. Natl. Acad. Sci. U.S.A.">
        <title>Lipid metabolic changes in an early divergent fungus govern the establishment of a mutualistic symbiosis with endobacteria.</title>
        <authorList>
            <person name="Lastovetsky O.A."/>
            <person name="Gaspar M.L."/>
            <person name="Mondo S.J."/>
            <person name="LaButti K.M."/>
            <person name="Sandor L."/>
            <person name="Grigoriev I.V."/>
            <person name="Henry S.A."/>
            <person name="Pawlowska T.E."/>
        </authorList>
    </citation>
    <scope>NUCLEOTIDE SEQUENCE [LARGE SCALE GENOMIC DNA]</scope>
    <source>
        <strain evidence="3">ATCC 52814</strain>
    </source>
</reference>
<dbReference type="AlphaFoldDB" id="A0A1X0QUS0"/>
<accession>A0A1X0QUS0</accession>
<dbReference type="GO" id="GO:0008270">
    <property type="term" value="F:zinc ion binding"/>
    <property type="evidence" value="ECO:0007669"/>
    <property type="project" value="UniProtKB-KW"/>
</dbReference>
<dbReference type="VEuPathDB" id="FungiDB:BCV72DRAFT_315068"/>
<dbReference type="Proteomes" id="UP000242414">
    <property type="component" value="Unassembled WGS sequence"/>
</dbReference>